<dbReference type="InterPro" id="IPR006311">
    <property type="entry name" value="TAT_signal"/>
</dbReference>
<dbReference type="Proteomes" id="UP000593892">
    <property type="component" value="Chromosome"/>
</dbReference>
<dbReference type="InterPro" id="IPR004104">
    <property type="entry name" value="Gfo/Idh/MocA-like_OxRdtase_C"/>
</dbReference>
<keyword evidence="4" id="KW-1185">Reference proteome</keyword>
<dbReference type="Gene3D" id="3.30.360.10">
    <property type="entry name" value="Dihydrodipicolinate Reductase, domain 2"/>
    <property type="match status" value="1"/>
</dbReference>
<dbReference type="SUPFAM" id="SSF55347">
    <property type="entry name" value="Glyceraldehyde-3-phosphate dehydrogenase-like, C-terminal domain"/>
    <property type="match status" value="1"/>
</dbReference>
<dbReference type="GO" id="GO:0000166">
    <property type="term" value="F:nucleotide binding"/>
    <property type="evidence" value="ECO:0007669"/>
    <property type="project" value="InterPro"/>
</dbReference>
<sequence length="471" mass="51686">MADNKDLTRRDAIKAAGAATIAGVAASHIQGAPAILKARAATNAVNYGMVGTGSRGTYLLKHLKGIDTGRCVAICDLTDDALNKADQTIGGSPKRYKDYRELLADKNVETVFVTTPLFMHFPVTKDALEAGKHVFCEKSMVFKAEEVHALRALAAARPKQTLQVGLQRRYSAMYQAARQMIEKGMLGDVTYVQAQWHRNPGWKMKKGVPNERMANWRLFREYSGGLVAELASHQIDVADRMLGMTPESVMGLGSHDFLNDGRDILDNVQLIYKYPKGRRLVWTGIPTSSHWAGVGGQRTEMGEMICGTQGTIHITIGDDNNMPIGMWFREPNPPAKVEEAGKKKEAFKAGATMVAAAGSRPLPILLGKDLMTGQESFLEKEMKFARQWLYQKGIMVPLEERNPVDIELESFFNDIKTGGHPRADIEVGLQDSIAVILSNLALDENRTVSFKEIETMGKPGAAAAKTPVKKG</sequence>
<dbReference type="InterPro" id="IPR050463">
    <property type="entry name" value="Gfo/Idh/MocA_oxidrdct_glycsds"/>
</dbReference>
<dbReference type="Pfam" id="PF01408">
    <property type="entry name" value="GFO_IDH_MocA"/>
    <property type="match status" value="1"/>
</dbReference>
<evidence type="ECO:0000313" key="3">
    <source>
        <dbReference type="EMBL" id="QOY85747.1"/>
    </source>
</evidence>
<organism evidence="3 4">
    <name type="scientific">Paludibaculum fermentans</name>
    <dbReference type="NCBI Taxonomy" id="1473598"/>
    <lineage>
        <taxon>Bacteria</taxon>
        <taxon>Pseudomonadati</taxon>
        <taxon>Acidobacteriota</taxon>
        <taxon>Terriglobia</taxon>
        <taxon>Bryobacterales</taxon>
        <taxon>Bryobacteraceae</taxon>
        <taxon>Paludibaculum</taxon>
    </lineage>
</organism>
<dbReference type="PANTHER" id="PTHR43818:SF12">
    <property type="entry name" value="NADH-DEPENDENT DEHYDROGENASE-RELATED"/>
    <property type="match status" value="1"/>
</dbReference>
<gene>
    <name evidence="3" type="ORF">IRI77_23350</name>
</gene>
<dbReference type="Gene3D" id="3.40.50.720">
    <property type="entry name" value="NAD(P)-binding Rossmann-like Domain"/>
    <property type="match status" value="1"/>
</dbReference>
<reference evidence="3 4" key="1">
    <citation type="submission" date="2020-10" db="EMBL/GenBank/DDBJ databases">
        <title>Complete genome sequence of Paludibaculum fermentans P105T, a facultatively anaerobic acidobacterium capable of dissimilatory Fe(III) reduction.</title>
        <authorList>
            <person name="Dedysh S.N."/>
            <person name="Beletsky A.V."/>
            <person name="Kulichevskaya I.S."/>
            <person name="Mardanov A.V."/>
            <person name="Ravin N.V."/>
        </authorList>
    </citation>
    <scope>NUCLEOTIDE SEQUENCE [LARGE SCALE GENOMIC DNA]</scope>
    <source>
        <strain evidence="3 4">P105</strain>
    </source>
</reference>
<dbReference type="PROSITE" id="PS51318">
    <property type="entry name" value="TAT"/>
    <property type="match status" value="1"/>
</dbReference>
<dbReference type="NCBIfam" id="TIGR01409">
    <property type="entry name" value="TAT_signal_seq"/>
    <property type="match status" value="1"/>
</dbReference>
<dbReference type="RefSeq" id="WP_194447417.1">
    <property type="nucleotide sequence ID" value="NZ_CP063849.1"/>
</dbReference>
<dbReference type="InterPro" id="IPR036291">
    <property type="entry name" value="NAD(P)-bd_dom_sf"/>
</dbReference>
<feature type="domain" description="Gfo/Idh/MocA-like oxidoreductase N-terminal" evidence="1">
    <location>
        <begin position="45"/>
        <end position="165"/>
    </location>
</feature>
<evidence type="ECO:0000313" key="4">
    <source>
        <dbReference type="Proteomes" id="UP000593892"/>
    </source>
</evidence>
<accession>A0A7S7SHC1</accession>
<feature type="domain" description="Gfo/Idh/MocA-like oxidoreductase C-terminal" evidence="2">
    <location>
        <begin position="178"/>
        <end position="324"/>
    </location>
</feature>
<protein>
    <submittedName>
        <fullName evidence="3">Gfo/Idh/MocA family oxidoreductase</fullName>
    </submittedName>
</protein>
<dbReference type="AlphaFoldDB" id="A0A7S7SHC1"/>
<name>A0A7S7SHC1_PALFE</name>
<dbReference type="EMBL" id="CP063849">
    <property type="protein sequence ID" value="QOY85747.1"/>
    <property type="molecule type" value="Genomic_DNA"/>
</dbReference>
<proteinExistence type="predicted"/>
<dbReference type="KEGG" id="pfer:IRI77_23350"/>
<evidence type="ECO:0000259" key="2">
    <source>
        <dbReference type="Pfam" id="PF02894"/>
    </source>
</evidence>
<dbReference type="Pfam" id="PF02894">
    <property type="entry name" value="GFO_IDH_MocA_C"/>
    <property type="match status" value="1"/>
</dbReference>
<dbReference type="InterPro" id="IPR000683">
    <property type="entry name" value="Gfo/Idh/MocA-like_OxRdtase_N"/>
</dbReference>
<dbReference type="InterPro" id="IPR019546">
    <property type="entry name" value="TAT_signal_bac_arc"/>
</dbReference>
<dbReference type="SUPFAM" id="SSF51735">
    <property type="entry name" value="NAD(P)-binding Rossmann-fold domains"/>
    <property type="match status" value="1"/>
</dbReference>
<dbReference type="PANTHER" id="PTHR43818">
    <property type="entry name" value="BCDNA.GH03377"/>
    <property type="match status" value="1"/>
</dbReference>
<evidence type="ECO:0000259" key="1">
    <source>
        <dbReference type="Pfam" id="PF01408"/>
    </source>
</evidence>